<comment type="caution">
    <text evidence="3">The sequence shown here is derived from an EMBL/GenBank/DDBJ whole genome shotgun (WGS) entry which is preliminary data.</text>
</comment>
<evidence type="ECO:0000256" key="1">
    <source>
        <dbReference type="ARBA" id="ARBA00022676"/>
    </source>
</evidence>
<evidence type="ECO:0000313" key="4">
    <source>
        <dbReference type="Proteomes" id="UP001500730"/>
    </source>
</evidence>
<keyword evidence="4" id="KW-1185">Reference proteome</keyword>
<dbReference type="SUPFAM" id="SSF53756">
    <property type="entry name" value="UDP-Glycosyltransferase/glycogen phosphorylase"/>
    <property type="match status" value="1"/>
</dbReference>
<dbReference type="Gene3D" id="3.40.50.2000">
    <property type="entry name" value="Glycogen Phosphorylase B"/>
    <property type="match status" value="1"/>
</dbReference>
<evidence type="ECO:0000256" key="2">
    <source>
        <dbReference type="ARBA" id="ARBA00022679"/>
    </source>
</evidence>
<accession>A0ABN3LZT4</accession>
<dbReference type="CDD" id="cd03801">
    <property type="entry name" value="GT4_PimA-like"/>
    <property type="match status" value="1"/>
</dbReference>
<dbReference type="EMBL" id="BAAARE010000016">
    <property type="protein sequence ID" value="GAA2493356.1"/>
    <property type="molecule type" value="Genomic_DNA"/>
</dbReference>
<gene>
    <name evidence="3" type="ORF">GCM10009858_34190</name>
</gene>
<organism evidence="3 4">
    <name type="scientific">Terrabacter carboxydivorans</name>
    <dbReference type="NCBI Taxonomy" id="619730"/>
    <lineage>
        <taxon>Bacteria</taxon>
        <taxon>Bacillati</taxon>
        <taxon>Actinomycetota</taxon>
        <taxon>Actinomycetes</taxon>
        <taxon>Micrococcales</taxon>
        <taxon>Intrasporangiaceae</taxon>
        <taxon>Terrabacter</taxon>
    </lineage>
</organism>
<proteinExistence type="predicted"/>
<dbReference type="PANTHER" id="PTHR12526:SF510">
    <property type="entry name" value="D-INOSITOL 3-PHOSPHATE GLYCOSYLTRANSFERASE"/>
    <property type="match status" value="1"/>
</dbReference>
<dbReference type="PANTHER" id="PTHR12526">
    <property type="entry name" value="GLYCOSYLTRANSFERASE"/>
    <property type="match status" value="1"/>
</dbReference>
<dbReference type="Pfam" id="PF13692">
    <property type="entry name" value="Glyco_trans_1_4"/>
    <property type="match status" value="1"/>
</dbReference>
<dbReference type="Proteomes" id="UP001500730">
    <property type="component" value="Unassembled WGS sequence"/>
</dbReference>
<sequence length="350" mass="37841">MFRSEHRASGRPPGATLSVPWTWAFGTPPPEYGVRLVRRPSDWGQGRVRGLLTQLVHAGRLAVTARHSRTLVLATVGAEAAVTARLAKLLNRRLHVVVFDVLAPRRELPRPLARRLFASVDEFVVIRTGDATMLARRFDVDPGRCRFVRWPVPDPTGPGDGAPDPAVGESAGRGLPSTYVYSAGWAHRDWDTLVQAIDQTKTEVQAVIAPGRPLSLPPGVRDRVRVIDMPPPELGRVLTRDAEVVAVVMHDTDLPAGPLVLLDAMAAGRAVVATDVNGTRDYVRDGETALVVPAGDPAALAGALSRVWEDPELRARLGSSARRAVTDLHQVTTFWDDLLAPGAWESSTAP</sequence>
<name>A0ABN3LZT4_9MICO</name>
<evidence type="ECO:0008006" key="5">
    <source>
        <dbReference type="Google" id="ProtNLM"/>
    </source>
</evidence>
<keyword evidence="1" id="KW-0328">Glycosyltransferase</keyword>
<protein>
    <recommendedName>
        <fullName evidence="5">Glycosyltransferase</fullName>
    </recommendedName>
</protein>
<evidence type="ECO:0000313" key="3">
    <source>
        <dbReference type="EMBL" id="GAA2493356.1"/>
    </source>
</evidence>
<reference evidence="3 4" key="1">
    <citation type="journal article" date="2019" name="Int. J. Syst. Evol. Microbiol.">
        <title>The Global Catalogue of Microorganisms (GCM) 10K type strain sequencing project: providing services to taxonomists for standard genome sequencing and annotation.</title>
        <authorList>
            <consortium name="The Broad Institute Genomics Platform"/>
            <consortium name="The Broad Institute Genome Sequencing Center for Infectious Disease"/>
            <person name="Wu L."/>
            <person name="Ma J."/>
        </authorList>
    </citation>
    <scope>NUCLEOTIDE SEQUENCE [LARGE SCALE GENOMIC DNA]</scope>
    <source>
        <strain evidence="3 4">JCM 16259</strain>
    </source>
</reference>
<keyword evidence="2" id="KW-0808">Transferase</keyword>